<organism evidence="2 3">
    <name type="scientific">Halioxenophilus aromaticivorans</name>
    <dbReference type="NCBI Taxonomy" id="1306992"/>
    <lineage>
        <taxon>Bacteria</taxon>
        <taxon>Pseudomonadati</taxon>
        <taxon>Pseudomonadota</taxon>
        <taxon>Gammaproteobacteria</taxon>
        <taxon>Alteromonadales</taxon>
        <taxon>Alteromonadaceae</taxon>
        <taxon>Halioxenophilus</taxon>
    </lineage>
</organism>
<dbReference type="Pfam" id="PF03594">
    <property type="entry name" value="BenE"/>
    <property type="match status" value="1"/>
</dbReference>
<keyword evidence="1" id="KW-0472">Membrane</keyword>
<feature type="transmembrane region" description="Helical" evidence="1">
    <location>
        <begin position="286"/>
        <end position="311"/>
    </location>
</feature>
<keyword evidence="3" id="KW-1185">Reference proteome</keyword>
<dbReference type="PANTHER" id="PTHR30199">
    <property type="entry name" value="MFS FAMILY TRANSPORTER, PREDICTED SUBSTRATE BENZOATE"/>
    <property type="match status" value="1"/>
</dbReference>
<feature type="transmembrane region" description="Helical" evidence="1">
    <location>
        <begin position="43"/>
        <end position="63"/>
    </location>
</feature>
<feature type="transmembrane region" description="Helical" evidence="1">
    <location>
        <begin position="12"/>
        <end position="31"/>
    </location>
</feature>
<keyword evidence="1" id="KW-1133">Transmembrane helix</keyword>
<comment type="caution">
    <text evidence="2">The sequence shown here is derived from an EMBL/GenBank/DDBJ whole genome shotgun (WGS) entry which is preliminary data.</text>
</comment>
<feature type="transmembrane region" description="Helical" evidence="1">
    <location>
        <begin position="317"/>
        <end position="339"/>
    </location>
</feature>
<dbReference type="InterPro" id="IPR004711">
    <property type="entry name" value="Benzoate_Transporter"/>
</dbReference>
<dbReference type="Proteomes" id="UP001409585">
    <property type="component" value="Unassembled WGS sequence"/>
</dbReference>
<feature type="transmembrane region" description="Helical" evidence="1">
    <location>
        <begin position="123"/>
        <end position="143"/>
    </location>
</feature>
<dbReference type="EMBL" id="BAABLX010000001">
    <property type="protein sequence ID" value="GAA4928936.1"/>
    <property type="molecule type" value="Genomic_DNA"/>
</dbReference>
<sequence>MNLLNFGRMSAGFVAVLVGYTSAAAIIFQAAHNLGLEDGAIASWFWALGIGMAATTIGLSLYYKTPVVIVWSTPGAALLVTGVEGLTVGQAAGVFLASSLMILITGLTGAFDKIMSFIPGPLAAAMLAGILLQFGLQVFAQLTDHTLLVGAMLAAYFVVKPLLARYAIPIALLVGLVVASVLGQTQLGEISWQMAKPVWVTPEFSLSALIGVAIPLYLVTMASQNLPGLAVLRAHGYSVPASPIVSVTGATGLLMAPFGGFAYNLAAITAAICMGEDADPDPKQRYWAAVWAGLFTAVAGVFAASVVALFLALPTALVAAIAGLALLATIGNSLTSALGDEASKEAATITFLVTASGVTLFGINSAFWGLVAGLLVTHWWQRRATA</sequence>
<reference evidence="3" key="1">
    <citation type="journal article" date="2019" name="Int. J. Syst. Evol. Microbiol.">
        <title>The Global Catalogue of Microorganisms (GCM) 10K type strain sequencing project: providing services to taxonomists for standard genome sequencing and annotation.</title>
        <authorList>
            <consortium name="The Broad Institute Genomics Platform"/>
            <consortium name="The Broad Institute Genome Sequencing Center for Infectious Disease"/>
            <person name="Wu L."/>
            <person name="Ma J."/>
        </authorList>
    </citation>
    <scope>NUCLEOTIDE SEQUENCE [LARGE SCALE GENOMIC DNA]</scope>
    <source>
        <strain evidence="3">JCM 19134</strain>
    </source>
</reference>
<dbReference type="PANTHER" id="PTHR30199:SF0">
    <property type="entry name" value="INNER MEMBRANE PROTEIN YDCO"/>
    <property type="match status" value="1"/>
</dbReference>
<proteinExistence type="predicted"/>
<dbReference type="AlphaFoldDB" id="A0AAV3TW17"/>
<name>A0AAV3TW17_9ALTE</name>
<dbReference type="NCBIfam" id="TIGR00843">
    <property type="entry name" value="benE"/>
    <property type="match status" value="1"/>
</dbReference>
<feature type="transmembrane region" description="Helical" evidence="1">
    <location>
        <begin position="244"/>
        <end position="274"/>
    </location>
</feature>
<evidence type="ECO:0000256" key="1">
    <source>
        <dbReference type="SAM" id="Phobius"/>
    </source>
</evidence>
<accession>A0AAV3TW17</accession>
<gene>
    <name evidence="2" type="ORF">GCM10025791_00730</name>
</gene>
<dbReference type="GO" id="GO:0005886">
    <property type="term" value="C:plasma membrane"/>
    <property type="evidence" value="ECO:0007669"/>
    <property type="project" value="TreeGrafter"/>
</dbReference>
<evidence type="ECO:0000313" key="2">
    <source>
        <dbReference type="EMBL" id="GAA4928936.1"/>
    </source>
</evidence>
<evidence type="ECO:0000313" key="3">
    <source>
        <dbReference type="Proteomes" id="UP001409585"/>
    </source>
</evidence>
<keyword evidence="1" id="KW-0812">Transmembrane</keyword>
<feature type="transmembrane region" description="Helical" evidence="1">
    <location>
        <begin position="204"/>
        <end position="224"/>
    </location>
</feature>
<dbReference type="GO" id="GO:0042925">
    <property type="term" value="F:benzoate transmembrane transporter activity"/>
    <property type="evidence" value="ECO:0007669"/>
    <property type="project" value="InterPro"/>
</dbReference>
<protein>
    <submittedName>
        <fullName evidence="2">Benzoate/H(+) symporter BenE family transporter</fullName>
    </submittedName>
</protein>
<feature type="transmembrane region" description="Helical" evidence="1">
    <location>
        <begin position="351"/>
        <end position="380"/>
    </location>
</feature>
<feature type="transmembrane region" description="Helical" evidence="1">
    <location>
        <begin position="163"/>
        <end position="183"/>
    </location>
</feature>